<dbReference type="InterPro" id="IPR011041">
    <property type="entry name" value="Quinoprot_gluc/sorb_DH_b-prop"/>
</dbReference>
<dbReference type="GO" id="GO:0046872">
    <property type="term" value="F:metal ion binding"/>
    <property type="evidence" value="ECO:0007669"/>
    <property type="project" value="UniProtKB-KW"/>
</dbReference>
<dbReference type="SUPFAM" id="SSF46626">
    <property type="entry name" value="Cytochrome c"/>
    <property type="match status" value="1"/>
</dbReference>
<dbReference type="EMBL" id="AANZ01000015">
    <property type="protein sequence ID" value="EAQ79229.1"/>
    <property type="molecule type" value="Genomic_DNA"/>
</dbReference>
<sequence length="1280" mass="138321">MKKLTYLLSAFALIGMVLASPVNAQKCLLPNFEIKLLAEVPEIEHPSVVTCDDQGNLFVGLDPMDMRGPTTKEFDRIVRFEMDAAGRPTRKTVFCEGLAAVFGMVWHDGALYVLHAPHYSVFRDTDGDGIADERKELADGFGPPAGVYGFNDHIVTGTHLGMDGRVYISVGDKGIPKAVGADGSTITLEGGGIARMKLDGTELEIVSSGTRNHLDVAMDSLDNMFTYDNTDDGVGWWTRFTHHVPSGYFGYPYDYHPHPERHLPRISEHGGGSPVGADAYREAAWPADLVDVPFMCEWGKQKVQLFRLTQDGATFKSQMEDFLVADDSGEPFRPQDICFSPNGKHMYVADWNYNGWVNKQVKGRLFRVTYTGDQPAVANEPPRAPFQAATVDQWIASLAHPSHAERMRAEFAIAKSTDGVKKANQLLSDSGAAPLAKIHAIWAGSVHRESDAIPAGEKVDSTGVWISALNDANADVRAQAAKALGLHRSQHAIDSLAQRLQADNDATVRLHSAVALGRIGDMLAEQKWRSVDSGEPGVVRAREDDKHYVLPSQGDRDLAQVLWPALADADPTVRHCVMQALRQVNNWQDAAAYLQDEKTAAAALVTLTGVYDLAAINALQQYALQGSKPAEQAQAVAALKEVYMQAPPYEKGWWGTQPARGKPARSKTIAWSGTEPVAATLRDVLNSAAPSEVRLAAIQALQDVQDDRCKALLRKIAAAGKSAEESTAAIAALGQLKDRESATLFASIAANDQLADATRREAIKGLAVLGSDSAIDQLLAITAAANSTAALKIVALETLSTLKSDKSIEPVRKLLSDGNPAIRVAAIQALGAIQGEEAVSALVQSLQDENVDARKAALATLALLNSSEAIPAMLAAADDVATQFDAQMALAAVPDRRALPQYLRAVTSANQELRKATMNALLALRELVRDDIVALNQSGELSNRARGPLQSVFETPVPVQQWQLIGPFPKVGDNNKPPAFDFRDAPNAEQLIHVGSRSLQWESIKTDDKDGRVSPANFLQGSRQSVWCYAYTPVVRDSAGSATLQVGSDDQLTVWVNGMQVYEFDRNSGWSKDRDSFSVDLNAGVNHVWLRCGNDGGPWDFSLATSQRDPQLAFLYQDVPEKLDIAAFRSFAGSHSGEAARGKKFFENTQGAACIKCHSVSGIGGKVGPDLVGIGTKYPREELIRSILEPSLRIANGYDTGVVMTVDGNVLTGVLKLESPEAVELVTAEGKTVRIADADIDDFKRSPLSSMPNGIQEGMQLQDFADIVAYLESLKIAESP</sequence>
<dbReference type="InterPro" id="IPR011989">
    <property type="entry name" value="ARM-like"/>
</dbReference>
<accession>A3ZWK1</accession>
<evidence type="ECO:0000256" key="2">
    <source>
        <dbReference type="ARBA" id="ARBA00022723"/>
    </source>
</evidence>
<dbReference type="InterPro" id="IPR009056">
    <property type="entry name" value="Cyt_c-like_dom"/>
</dbReference>
<evidence type="ECO:0000259" key="6">
    <source>
        <dbReference type="PROSITE" id="PS51007"/>
    </source>
</evidence>
<dbReference type="InterPro" id="IPR055557">
    <property type="entry name" value="DUF7133"/>
</dbReference>
<dbReference type="InterPro" id="IPR013427">
    <property type="entry name" value="Haem-bd_dom_put"/>
</dbReference>
<evidence type="ECO:0000256" key="3">
    <source>
        <dbReference type="ARBA" id="ARBA00023004"/>
    </source>
</evidence>
<feature type="signal peptide" evidence="5">
    <location>
        <begin position="1"/>
        <end position="24"/>
    </location>
</feature>
<dbReference type="NCBIfam" id="TIGR02604">
    <property type="entry name" value="Piru_Ver_Nterm"/>
    <property type="match status" value="1"/>
</dbReference>
<gene>
    <name evidence="7" type="ORF">DSM3645_26439</name>
</gene>
<dbReference type="InterPro" id="IPR013428">
    <property type="entry name" value="Membrane-bound_put_N"/>
</dbReference>
<dbReference type="PROSITE" id="PS51007">
    <property type="entry name" value="CYTC"/>
    <property type="match status" value="1"/>
</dbReference>
<dbReference type="HOGENOM" id="CLU_004500_0_0_0"/>
<reference evidence="7 8" key="1">
    <citation type="submission" date="2006-02" db="EMBL/GenBank/DDBJ databases">
        <authorList>
            <person name="Amann R."/>
            <person name="Ferriera S."/>
            <person name="Johnson J."/>
            <person name="Kravitz S."/>
            <person name="Halpern A."/>
            <person name="Remington K."/>
            <person name="Beeson K."/>
            <person name="Tran B."/>
            <person name="Rogers Y.-H."/>
            <person name="Friedman R."/>
            <person name="Venter J.C."/>
        </authorList>
    </citation>
    <scope>NUCLEOTIDE SEQUENCE [LARGE SCALE GENOMIC DNA]</scope>
    <source>
        <strain evidence="7 8">DSM 3645</strain>
    </source>
</reference>
<dbReference type="SUPFAM" id="SSF50952">
    <property type="entry name" value="Soluble quinoprotein glucose dehydrogenase"/>
    <property type="match status" value="1"/>
</dbReference>
<dbReference type="Pfam" id="PF23500">
    <property type="entry name" value="DUF7133"/>
    <property type="match status" value="1"/>
</dbReference>
<dbReference type="AlphaFoldDB" id="A3ZWK1"/>
<dbReference type="Pfam" id="PF13646">
    <property type="entry name" value="HEAT_2"/>
    <property type="match status" value="2"/>
</dbReference>
<keyword evidence="5" id="KW-0732">Signal</keyword>
<dbReference type="Proteomes" id="UP000004358">
    <property type="component" value="Unassembled WGS sequence"/>
</dbReference>
<feature type="domain" description="Cytochrome c" evidence="6">
    <location>
        <begin position="1137"/>
        <end position="1275"/>
    </location>
</feature>
<comment type="caution">
    <text evidence="7">The sequence shown here is derived from an EMBL/GenBank/DDBJ whole genome shotgun (WGS) entry which is preliminary data.</text>
</comment>
<dbReference type="eggNOG" id="COG2133">
    <property type="taxonomic scope" value="Bacteria"/>
</dbReference>
<dbReference type="InterPro" id="IPR036909">
    <property type="entry name" value="Cyt_c-like_dom_sf"/>
</dbReference>
<evidence type="ECO:0000256" key="4">
    <source>
        <dbReference type="PROSITE-ProRule" id="PRU00433"/>
    </source>
</evidence>
<dbReference type="eggNOG" id="COG1413">
    <property type="taxonomic scope" value="Bacteria"/>
</dbReference>
<keyword evidence="1 4" id="KW-0349">Heme</keyword>
<dbReference type="InterPro" id="IPR016024">
    <property type="entry name" value="ARM-type_fold"/>
</dbReference>
<dbReference type="GO" id="GO:0020037">
    <property type="term" value="F:heme binding"/>
    <property type="evidence" value="ECO:0007669"/>
    <property type="project" value="InterPro"/>
</dbReference>
<dbReference type="Gene3D" id="1.10.760.10">
    <property type="entry name" value="Cytochrome c-like domain"/>
    <property type="match status" value="1"/>
</dbReference>
<dbReference type="eggNOG" id="COG2010">
    <property type="taxonomic scope" value="Bacteria"/>
</dbReference>
<evidence type="ECO:0000313" key="8">
    <source>
        <dbReference type="Proteomes" id="UP000004358"/>
    </source>
</evidence>
<keyword evidence="3 4" id="KW-0408">Iron</keyword>
<evidence type="ECO:0000313" key="7">
    <source>
        <dbReference type="EMBL" id="EAQ79229.1"/>
    </source>
</evidence>
<proteinExistence type="predicted"/>
<dbReference type="SMART" id="SM00567">
    <property type="entry name" value="EZ_HEAT"/>
    <property type="match status" value="7"/>
</dbReference>
<dbReference type="Gene3D" id="1.25.10.10">
    <property type="entry name" value="Leucine-rich Repeat Variant"/>
    <property type="match status" value="3"/>
</dbReference>
<dbReference type="OrthoDB" id="2482121at2"/>
<evidence type="ECO:0000256" key="5">
    <source>
        <dbReference type="SAM" id="SignalP"/>
    </source>
</evidence>
<evidence type="ECO:0000256" key="1">
    <source>
        <dbReference type="ARBA" id="ARBA00022617"/>
    </source>
</evidence>
<dbReference type="InterPro" id="IPR004155">
    <property type="entry name" value="PBS_lyase_HEAT"/>
</dbReference>
<dbReference type="InterPro" id="IPR011042">
    <property type="entry name" value="6-blade_b-propeller_TolB-like"/>
</dbReference>
<feature type="chain" id="PRO_5002665189" description="Cytochrome c domain-containing protein" evidence="5">
    <location>
        <begin position="25"/>
        <end position="1280"/>
    </location>
</feature>
<dbReference type="PANTHER" id="PTHR33546">
    <property type="entry name" value="LARGE, MULTIFUNCTIONAL SECRETED PROTEIN-RELATED"/>
    <property type="match status" value="1"/>
</dbReference>
<dbReference type="Pfam" id="PF00034">
    <property type="entry name" value="Cytochrom_C"/>
    <property type="match status" value="1"/>
</dbReference>
<dbReference type="STRING" id="314230.DSM3645_26439"/>
<dbReference type="SUPFAM" id="SSF48371">
    <property type="entry name" value="ARM repeat"/>
    <property type="match status" value="1"/>
</dbReference>
<protein>
    <recommendedName>
        <fullName evidence="6">Cytochrome c domain-containing protein</fullName>
    </recommendedName>
</protein>
<dbReference type="RefSeq" id="WP_002653182.1">
    <property type="nucleotide sequence ID" value="NZ_CH672376.1"/>
</dbReference>
<keyword evidence="2 4" id="KW-0479">Metal-binding</keyword>
<dbReference type="NCBIfam" id="TIGR02603">
    <property type="entry name" value="CxxCH_TIGR02603"/>
    <property type="match status" value="1"/>
</dbReference>
<dbReference type="PANTHER" id="PTHR33546:SF1">
    <property type="entry name" value="LARGE, MULTIFUNCTIONAL SECRETED PROTEIN"/>
    <property type="match status" value="1"/>
</dbReference>
<name>A3ZWK1_9BACT</name>
<dbReference type="Gene3D" id="2.120.10.30">
    <property type="entry name" value="TolB, C-terminal domain"/>
    <property type="match status" value="1"/>
</dbReference>
<dbReference type="GO" id="GO:0009055">
    <property type="term" value="F:electron transfer activity"/>
    <property type="evidence" value="ECO:0007669"/>
    <property type="project" value="InterPro"/>
</dbReference>
<organism evidence="7 8">
    <name type="scientific">Blastopirellula marina DSM 3645</name>
    <dbReference type="NCBI Taxonomy" id="314230"/>
    <lineage>
        <taxon>Bacteria</taxon>
        <taxon>Pseudomonadati</taxon>
        <taxon>Planctomycetota</taxon>
        <taxon>Planctomycetia</taxon>
        <taxon>Pirellulales</taxon>
        <taxon>Pirellulaceae</taxon>
        <taxon>Blastopirellula</taxon>
    </lineage>
</organism>